<dbReference type="Proteomes" id="UP000002646">
    <property type="component" value="Unassembled WGS sequence"/>
</dbReference>
<organism evidence="1 2">
    <name type="scientific">Cardidatus Bartonella washoeensis 085-0475</name>
    <dbReference type="NCBI Taxonomy" id="1094564"/>
    <lineage>
        <taxon>Bacteria</taxon>
        <taxon>Pseudomonadati</taxon>
        <taxon>Pseudomonadota</taxon>
        <taxon>Alphaproteobacteria</taxon>
        <taxon>Hyphomicrobiales</taxon>
        <taxon>Bartonellaceae</taxon>
        <taxon>Bartonella</taxon>
    </lineage>
</organism>
<dbReference type="EMBL" id="AILX01000015">
    <property type="protein sequence ID" value="EJF84853.1"/>
    <property type="molecule type" value="Genomic_DNA"/>
</dbReference>
<accession>J0ZAI3</accession>
<gene>
    <name evidence="1" type="ORF">MCW_01147</name>
</gene>
<evidence type="ECO:0000313" key="1">
    <source>
        <dbReference type="EMBL" id="EJF84853.1"/>
    </source>
</evidence>
<feature type="non-terminal residue" evidence="1">
    <location>
        <position position="21"/>
    </location>
</feature>
<dbReference type="HOGENOM" id="CLU_3428920_0_0_5"/>
<dbReference type="AlphaFoldDB" id="J0ZAI3"/>
<evidence type="ECO:0000313" key="2">
    <source>
        <dbReference type="Proteomes" id="UP000002646"/>
    </source>
</evidence>
<reference evidence="1 2" key="1">
    <citation type="submission" date="2012-03" db="EMBL/GenBank/DDBJ databases">
        <title>The Genome Sequence of Bartonella washoensis 085-0475.</title>
        <authorList>
            <consortium name="The Broad Institute Genome Sequencing Platform"/>
            <consortium name="The Broad Institute Genome Sequencing Center for Infectious Disease"/>
            <person name="Feldgarden M."/>
            <person name="Kirby J."/>
            <person name="Kosoy M."/>
            <person name="Birtles R."/>
            <person name="Probert W.S."/>
            <person name="Chiaraviglio L."/>
            <person name="Young S.K."/>
            <person name="Zeng Q."/>
            <person name="Gargeya S."/>
            <person name="Fitzgerald M."/>
            <person name="Haas B."/>
            <person name="Abouelleil A."/>
            <person name="Alvarado L."/>
            <person name="Arachchi H.M."/>
            <person name="Berlin A."/>
            <person name="Chapman S.B."/>
            <person name="Gearin G."/>
            <person name="Goldberg J."/>
            <person name="Griggs A."/>
            <person name="Gujja S."/>
            <person name="Hansen M."/>
            <person name="Heiman D."/>
            <person name="Howarth C."/>
            <person name="Larimer J."/>
            <person name="Lui A."/>
            <person name="MacDonald P.J.P."/>
            <person name="McCowen C."/>
            <person name="Montmayeur A."/>
            <person name="Murphy C."/>
            <person name="Neiman D."/>
            <person name="Pearson M."/>
            <person name="Priest M."/>
            <person name="Roberts A."/>
            <person name="Saif S."/>
            <person name="Shea T."/>
            <person name="Sisk P."/>
            <person name="Stolte C."/>
            <person name="Sykes S."/>
            <person name="Wortman J."/>
            <person name="Nusbaum C."/>
            <person name="Birren B."/>
        </authorList>
    </citation>
    <scope>NUCLEOTIDE SEQUENCE [LARGE SCALE GENOMIC DNA]</scope>
    <source>
        <strain evidence="1 2">085-0475</strain>
    </source>
</reference>
<sequence>MPAISAADPAMTTPIAHLTNV</sequence>
<name>J0ZAI3_9HYPH</name>
<comment type="caution">
    <text evidence="1">The sequence shown here is derived from an EMBL/GenBank/DDBJ whole genome shotgun (WGS) entry which is preliminary data.</text>
</comment>
<proteinExistence type="predicted"/>
<protein>
    <submittedName>
        <fullName evidence="1">Uncharacterized protein</fullName>
    </submittedName>
</protein>